<evidence type="ECO:0000313" key="2">
    <source>
        <dbReference type="Proteomes" id="UP001345963"/>
    </source>
</evidence>
<evidence type="ECO:0000313" key="1">
    <source>
        <dbReference type="EMBL" id="MED6237975.1"/>
    </source>
</evidence>
<gene>
    <name evidence="1" type="ORF">ATANTOWER_002571</name>
</gene>
<protein>
    <submittedName>
        <fullName evidence="1">Uncharacterized protein</fullName>
    </submittedName>
</protein>
<dbReference type="EMBL" id="JAHUTI010019796">
    <property type="protein sequence ID" value="MED6237975.1"/>
    <property type="molecule type" value="Genomic_DNA"/>
</dbReference>
<comment type="caution">
    <text evidence="1">The sequence shown here is derived from an EMBL/GenBank/DDBJ whole genome shotgun (WGS) entry which is preliminary data.</text>
</comment>
<organism evidence="1 2">
    <name type="scientific">Ataeniobius toweri</name>
    <dbReference type="NCBI Taxonomy" id="208326"/>
    <lineage>
        <taxon>Eukaryota</taxon>
        <taxon>Metazoa</taxon>
        <taxon>Chordata</taxon>
        <taxon>Craniata</taxon>
        <taxon>Vertebrata</taxon>
        <taxon>Euteleostomi</taxon>
        <taxon>Actinopterygii</taxon>
        <taxon>Neopterygii</taxon>
        <taxon>Teleostei</taxon>
        <taxon>Neoteleostei</taxon>
        <taxon>Acanthomorphata</taxon>
        <taxon>Ovalentaria</taxon>
        <taxon>Atherinomorphae</taxon>
        <taxon>Cyprinodontiformes</taxon>
        <taxon>Goodeidae</taxon>
        <taxon>Ataeniobius</taxon>
    </lineage>
</organism>
<keyword evidence="2" id="KW-1185">Reference proteome</keyword>
<proteinExistence type="predicted"/>
<name>A0ABU7AKN8_9TELE</name>
<reference evidence="1 2" key="1">
    <citation type="submission" date="2021-07" db="EMBL/GenBank/DDBJ databases">
        <authorList>
            <person name="Palmer J.M."/>
        </authorList>
    </citation>
    <scope>NUCLEOTIDE SEQUENCE [LARGE SCALE GENOMIC DNA]</scope>
    <source>
        <strain evidence="1 2">AT_MEX2019</strain>
        <tissue evidence="1">Muscle</tissue>
    </source>
</reference>
<accession>A0ABU7AKN8</accession>
<sequence>MNKLIVHFFSPPGSAPNGTPLKKNKVVSVCEFAVYLCLPAIYSAWSLDGVGVHRCRGDRCFALTNYLEVYLGWKLSALQCQSCFQSWLSSNWFPDSKEGSLTSG</sequence>
<dbReference type="Proteomes" id="UP001345963">
    <property type="component" value="Unassembled WGS sequence"/>
</dbReference>